<evidence type="ECO:0000256" key="1">
    <source>
        <dbReference type="ARBA" id="ARBA00004651"/>
    </source>
</evidence>
<dbReference type="Proteomes" id="UP000233293">
    <property type="component" value="Unassembled WGS sequence"/>
</dbReference>
<dbReference type="RefSeq" id="WP_101249033.1">
    <property type="nucleotide sequence ID" value="NZ_PIUM01000002.1"/>
</dbReference>
<dbReference type="GO" id="GO:0055085">
    <property type="term" value="P:transmembrane transport"/>
    <property type="evidence" value="ECO:0007669"/>
    <property type="project" value="InterPro"/>
</dbReference>
<reference evidence="8" key="1">
    <citation type="submission" date="2017-12" db="EMBL/GenBank/DDBJ databases">
        <title>Draft genome sequence of Telmatospirillum siberiense 26-4b1T, an acidotolerant peatland alphaproteobacterium potentially involved in sulfur cycling.</title>
        <authorList>
            <person name="Hausmann B."/>
            <person name="Pjevac P."/>
            <person name="Schreck K."/>
            <person name="Herbold C.W."/>
            <person name="Daims H."/>
            <person name="Wagner M."/>
            <person name="Pester M."/>
            <person name="Loy A."/>
        </authorList>
    </citation>
    <scope>NUCLEOTIDE SEQUENCE [LARGE SCALE GENOMIC DNA]</scope>
    <source>
        <strain evidence="8">26-4b1</strain>
    </source>
</reference>
<evidence type="ECO:0000256" key="5">
    <source>
        <dbReference type="ARBA" id="ARBA00023136"/>
    </source>
</evidence>
<dbReference type="OrthoDB" id="8477889at2"/>
<organism evidence="7 8">
    <name type="scientific">Telmatospirillum siberiense</name>
    <dbReference type="NCBI Taxonomy" id="382514"/>
    <lineage>
        <taxon>Bacteria</taxon>
        <taxon>Pseudomonadati</taxon>
        <taxon>Pseudomonadota</taxon>
        <taxon>Alphaproteobacteria</taxon>
        <taxon>Rhodospirillales</taxon>
        <taxon>Rhodospirillaceae</taxon>
        <taxon>Telmatospirillum</taxon>
    </lineage>
</organism>
<comment type="caution">
    <text evidence="7">The sequence shown here is derived from an EMBL/GenBank/DDBJ whole genome shotgun (WGS) entry which is preliminary data.</text>
</comment>
<feature type="transmembrane region" description="Helical" evidence="6">
    <location>
        <begin position="283"/>
        <end position="301"/>
    </location>
</feature>
<proteinExistence type="predicted"/>
<comment type="subcellular location">
    <subcellularLocation>
        <location evidence="1">Cell membrane</location>
        <topology evidence="1">Multi-pass membrane protein</topology>
    </subcellularLocation>
</comment>
<name>A0A2N3Q0A6_9PROT</name>
<sequence length="373" mass="41374">MLGIVRYILRQLAVGMVLVTIGLTTILWLTQSLRFVELTVNKGASVGIFLKLTLLVMPNLLTVILPVSLFAVVLFTYNKLIADRELVVLRAAGLSHWTLAQPALLLAGISTVIGFVFNIWVIPRAVEEFHQLQWALRSSATNVMLQEGQFNQIGTGLTVYVKARSPAGELLGIIVYDRRNPMNTITLMAERGALIKTDNGTPKVLMINGTREQVTRGSDRLSLLYFDNYAMEFNDSSDPTEERSRDARERPTKELFSVTEAQVGSTAFRQFRVEGHQRLSSPLYHFSFAFLATACLLSGWFNRRGQMDRLILAIILMVLIQAMALGVSNLATRNLSLIPLMYLAPMLPSVIGAWVLLAPSFKKAAPAVRLPPG</sequence>
<dbReference type="PANTHER" id="PTHR33529:SF6">
    <property type="entry name" value="YJGP_YJGQ FAMILY PERMEASE"/>
    <property type="match status" value="1"/>
</dbReference>
<dbReference type="Pfam" id="PF03739">
    <property type="entry name" value="LptF_LptG"/>
    <property type="match status" value="1"/>
</dbReference>
<keyword evidence="4 6" id="KW-1133">Transmembrane helix</keyword>
<keyword evidence="8" id="KW-1185">Reference proteome</keyword>
<dbReference type="InterPro" id="IPR005495">
    <property type="entry name" value="LptG/LptF_permease"/>
</dbReference>
<feature type="transmembrane region" description="Helical" evidence="6">
    <location>
        <begin position="12"/>
        <end position="29"/>
    </location>
</feature>
<dbReference type="EMBL" id="PIUM01000002">
    <property type="protein sequence ID" value="PKU26072.1"/>
    <property type="molecule type" value="Genomic_DNA"/>
</dbReference>
<feature type="transmembrane region" description="Helical" evidence="6">
    <location>
        <begin position="98"/>
        <end position="122"/>
    </location>
</feature>
<evidence type="ECO:0000256" key="3">
    <source>
        <dbReference type="ARBA" id="ARBA00022692"/>
    </source>
</evidence>
<dbReference type="InterPro" id="IPR030922">
    <property type="entry name" value="LptF"/>
</dbReference>
<dbReference type="GO" id="GO:0015920">
    <property type="term" value="P:lipopolysaccharide transport"/>
    <property type="evidence" value="ECO:0007669"/>
    <property type="project" value="TreeGrafter"/>
</dbReference>
<accession>A0A2N3Q0A6</accession>
<dbReference type="AlphaFoldDB" id="A0A2N3Q0A6"/>
<keyword evidence="5 6" id="KW-0472">Membrane</keyword>
<feature type="transmembrane region" description="Helical" evidence="6">
    <location>
        <begin position="310"/>
        <end position="331"/>
    </location>
</feature>
<dbReference type="PANTHER" id="PTHR33529">
    <property type="entry name" value="SLR0882 PROTEIN-RELATED"/>
    <property type="match status" value="1"/>
</dbReference>
<evidence type="ECO:0000313" key="8">
    <source>
        <dbReference type="Proteomes" id="UP000233293"/>
    </source>
</evidence>
<evidence type="ECO:0000256" key="2">
    <source>
        <dbReference type="ARBA" id="ARBA00022475"/>
    </source>
</evidence>
<keyword evidence="3 6" id="KW-0812">Transmembrane</keyword>
<gene>
    <name evidence="7" type="primary">lptF</name>
    <name evidence="7" type="ORF">CWS72_02760</name>
</gene>
<dbReference type="GO" id="GO:0043190">
    <property type="term" value="C:ATP-binding cassette (ABC) transporter complex"/>
    <property type="evidence" value="ECO:0007669"/>
    <property type="project" value="InterPro"/>
</dbReference>
<evidence type="ECO:0000256" key="4">
    <source>
        <dbReference type="ARBA" id="ARBA00022989"/>
    </source>
</evidence>
<keyword evidence="2" id="KW-1003">Cell membrane</keyword>
<feature type="transmembrane region" description="Helical" evidence="6">
    <location>
        <begin position="49"/>
        <end position="77"/>
    </location>
</feature>
<feature type="transmembrane region" description="Helical" evidence="6">
    <location>
        <begin position="337"/>
        <end position="357"/>
    </location>
</feature>
<evidence type="ECO:0000256" key="6">
    <source>
        <dbReference type="SAM" id="Phobius"/>
    </source>
</evidence>
<evidence type="ECO:0000313" key="7">
    <source>
        <dbReference type="EMBL" id="PKU26072.1"/>
    </source>
</evidence>
<dbReference type="NCBIfam" id="TIGR04407">
    <property type="entry name" value="LptF_YjgP"/>
    <property type="match status" value="1"/>
</dbReference>
<protein>
    <submittedName>
        <fullName evidence="7">LPS export ABC transporter permease LptF</fullName>
    </submittedName>
</protein>